<evidence type="ECO:0000313" key="2">
    <source>
        <dbReference type="Proteomes" id="UP000501926"/>
    </source>
</evidence>
<protein>
    <recommendedName>
        <fullName evidence="3">HTH cro/C1-type domain-containing protein</fullName>
    </recommendedName>
</protein>
<dbReference type="GO" id="GO:0006355">
    <property type="term" value="P:regulation of DNA-templated transcription"/>
    <property type="evidence" value="ECO:0007669"/>
    <property type="project" value="InterPro"/>
</dbReference>
<evidence type="ECO:0008006" key="3">
    <source>
        <dbReference type="Google" id="ProtNLM"/>
    </source>
</evidence>
<accession>A0A6G7GJ37</accession>
<evidence type="ECO:0000313" key="1">
    <source>
        <dbReference type="EMBL" id="QII09441.1"/>
    </source>
</evidence>
<dbReference type="GO" id="GO:0001046">
    <property type="term" value="F:core promoter sequence-specific DNA binding"/>
    <property type="evidence" value="ECO:0007669"/>
    <property type="project" value="TreeGrafter"/>
</dbReference>
<dbReference type="RefSeq" id="WP_164994296.1">
    <property type="nucleotide sequence ID" value="NZ_CP049055.1"/>
</dbReference>
<sequence>MDIYPIKTEVDYKKALSEIENLWGSKENTKEGDKLDILLVLVEAYEEKLYPVDPPDPVEALRFRMEQMDLSRKDLEPFIGKRGRVSEIFNHQRNLTLNMIKKLHFNLHIPLESLIGKPTLKA</sequence>
<reference evidence="1 2" key="1">
    <citation type="submission" date="2020-02" db="EMBL/GenBank/DDBJ databases">
        <title>Newly sequenced genome of strain CSTR1 showed variability in Candidatus Kuenenia stuttgartiensis genomes.</title>
        <authorList>
            <person name="Ding C."/>
            <person name="Adrian L."/>
        </authorList>
    </citation>
    <scope>NUCLEOTIDE SEQUENCE [LARGE SCALE GENOMIC DNA]</scope>
    <source>
        <strain evidence="1 2">CSTR1</strain>
    </source>
</reference>
<proteinExistence type="predicted"/>
<organism evidence="1 2">
    <name type="scientific">Kuenenia stuttgartiensis</name>
    <dbReference type="NCBI Taxonomy" id="174633"/>
    <lineage>
        <taxon>Bacteria</taxon>
        <taxon>Pseudomonadati</taxon>
        <taxon>Planctomycetota</taxon>
        <taxon>Candidatus Brocadiia</taxon>
        <taxon>Candidatus Brocadiales</taxon>
        <taxon>Candidatus Brocadiaceae</taxon>
        <taxon>Candidatus Kuenenia</taxon>
    </lineage>
</organism>
<dbReference type="PANTHER" id="PTHR40455">
    <property type="entry name" value="ANTITOXIN HIGA"/>
    <property type="match status" value="1"/>
</dbReference>
<dbReference type="Proteomes" id="UP000501926">
    <property type="component" value="Chromosome"/>
</dbReference>
<dbReference type="InterPro" id="IPR039060">
    <property type="entry name" value="Antitox_HigA"/>
</dbReference>
<dbReference type="EMBL" id="CP049055">
    <property type="protein sequence ID" value="QII09441.1"/>
    <property type="molecule type" value="Genomic_DNA"/>
</dbReference>
<dbReference type="PANTHER" id="PTHR40455:SF1">
    <property type="entry name" value="ANTITOXIN HIGA"/>
    <property type="match status" value="1"/>
</dbReference>
<dbReference type="AlphaFoldDB" id="A0A6G7GJ37"/>
<name>A0A6G7GJ37_KUEST</name>
<gene>
    <name evidence="1" type="ORF">KsCSTR_00620</name>
</gene>